<proteinExistence type="predicted"/>
<dbReference type="InterPro" id="IPR005474">
    <property type="entry name" value="Transketolase_N"/>
</dbReference>
<comment type="function">
    <text evidence="8">Component of the pyruvate dehydrogenase (PDH) complex, that catalyzes the overall conversion of pyruvate to acetyl-CoA and CO(2).</text>
</comment>
<protein>
    <recommendedName>
        <fullName evidence="3 8">Pyruvate dehydrogenase E1 component</fullName>
        <ecNumber evidence="2 8">1.2.4.1</ecNumber>
    </recommendedName>
</protein>
<evidence type="ECO:0000256" key="7">
    <source>
        <dbReference type="ARBA" id="ARBA00051231"/>
    </source>
</evidence>
<keyword evidence="4 8" id="KW-0560">Oxidoreductase</keyword>
<dbReference type="SUPFAM" id="SSF52922">
    <property type="entry name" value="TK C-terminal domain-like"/>
    <property type="match status" value="1"/>
</dbReference>
<dbReference type="Proteomes" id="UP000820669">
    <property type="component" value="Unassembled WGS sequence"/>
</dbReference>
<dbReference type="Gene3D" id="3.40.50.970">
    <property type="match status" value="2"/>
</dbReference>
<dbReference type="InterPro" id="IPR051157">
    <property type="entry name" value="PDH/Transketolase"/>
</dbReference>
<dbReference type="InterPro" id="IPR004660">
    <property type="entry name" value="PDH_E1"/>
</dbReference>
<dbReference type="InterPro" id="IPR035807">
    <property type="entry name" value="PDC_E1_N"/>
</dbReference>
<feature type="domain" description="Transketolase-like C-terminal" evidence="11">
    <location>
        <begin position="758"/>
        <end position="885"/>
    </location>
</feature>
<dbReference type="Pfam" id="PF00456">
    <property type="entry name" value="Transketolase_N"/>
    <property type="match status" value="1"/>
</dbReference>
<name>A0ABX1S4R6_9PSEU</name>
<keyword evidence="6 8" id="KW-0670">Pyruvate</keyword>
<dbReference type="EC" id="1.2.4.1" evidence="2 8"/>
<dbReference type="InterPro" id="IPR009014">
    <property type="entry name" value="Transketo_C/PFOR_II"/>
</dbReference>
<gene>
    <name evidence="12" type="primary">aceE</name>
    <name evidence="12" type="ORF">HF526_00930</name>
</gene>
<keyword evidence="13" id="KW-1185">Reference proteome</keyword>
<feature type="domain" description="Transketolase N-terminal" evidence="9">
    <location>
        <begin position="163"/>
        <end position="331"/>
    </location>
</feature>
<dbReference type="Pfam" id="PF22613">
    <property type="entry name" value="Transketolase_C_1"/>
    <property type="match status" value="1"/>
</dbReference>
<comment type="cofactor">
    <cofactor evidence="1 8">
        <name>thiamine diphosphate</name>
        <dbReference type="ChEBI" id="CHEBI:58937"/>
    </cofactor>
</comment>
<evidence type="ECO:0000259" key="11">
    <source>
        <dbReference type="Pfam" id="PF22613"/>
    </source>
</evidence>
<evidence type="ECO:0000313" key="12">
    <source>
        <dbReference type="EMBL" id="NMH95897.1"/>
    </source>
</evidence>
<dbReference type="PANTHER" id="PTHR43825">
    <property type="entry name" value="PYRUVATE DEHYDROGENASE E1 COMPONENT"/>
    <property type="match status" value="1"/>
</dbReference>
<organism evidence="12 13">
    <name type="scientific">Pseudonocardia acidicola</name>
    <dbReference type="NCBI Taxonomy" id="2724939"/>
    <lineage>
        <taxon>Bacteria</taxon>
        <taxon>Bacillati</taxon>
        <taxon>Actinomycetota</taxon>
        <taxon>Actinomycetes</taxon>
        <taxon>Pseudonocardiales</taxon>
        <taxon>Pseudonocardiaceae</taxon>
        <taxon>Pseudonocardia</taxon>
    </lineage>
</organism>
<feature type="domain" description="Pyruvate dehydrogenase E1 component middle" evidence="10">
    <location>
        <begin position="511"/>
        <end position="738"/>
    </location>
</feature>
<dbReference type="SUPFAM" id="SSF52518">
    <property type="entry name" value="Thiamin diphosphate-binding fold (THDP-binding)"/>
    <property type="match status" value="2"/>
</dbReference>
<evidence type="ECO:0000259" key="9">
    <source>
        <dbReference type="Pfam" id="PF00456"/>
    </source>
</evidence>
<comment type="catalytic activity">
    <reaction evidence="7 8">
        <text>N(6)-[(R)-lipoyl]-L-lysyl-[protein] + pyruvate + H(+) = N(6)-[(R)-S(8)-acetyldihydrolipoyl]-L-lysyl-[protein] + CO2</text>
        <dbReference type="Rhea" id="RHEA:19189"/>
        <dbReference type="Rhea" id="RHEA-COMP:10474"/>
        <dbReference type="Rhea" id="RHEA-COMP:10478"/>
        <dbReference type="ChEBI" id="CHEBI:15361"/>
        <dbReference type="ChEBI" id="CHEBI:15378"/>
        <dbReference type="ChEBI" id="CHEBI:16526"/>
        <dbReference type="ChEBI" id="CHEBI:83099"/>
        <dbReference type="ChEBI" id="CHEBI:83111"/>
        <dbReference type="EC" id="1.2.4.1"/>
    </reaction>
</comment>
<dbReference type="RefSeq" id="WP_169379257.1">
    <property type="nucleotide sequence ID" value="NZ_JAAXLA010000001.1"/>
</dbReference>
<sequence>MTGPTSNISAARTGDAPPRRVHVIRDGLAAHLPDIDPEETAEWLDSFDAVLDAAGQQRARYLMLRMLQRARERHVGVPSLTSTDYVNTIPTDREPWFPGDEEAERAYRRWIRWNAAMTVHRAQRPGIGVGGHISSYASSATLYEVGFNHFFRGKDHPGGGDQVYIQGHASPGIYARAYLEGRLTEDRLDGFRQELSHGGPGHGLPSYPHPRLMPDFWEFPTVSMGLGPMNAIMQARFNRYLGARGFSDTSDQHVWAFLGDGEMDEPESRGLIHVAATEGLDNLTFVVNCNLQRLDGPVRGNGKIIQELEAFFRGAGWNVIKVIWGREWDALLHADRDGALINLMNTTPDGDYQTYKANDGAFVREHFFGRDPRTKELVKPLTDDQIWGLKRGGHDYRKVYAAYAAALEHHGQPTVILAKTIKGYGLGSHFAGRNATHQMKKLSLDDLKQFRDEQRIPISDADLERDPYLPPYYHPGEDAPEIQYMLERRRALGGPVPQRRVRSKPLVLPGDKVYDVVRRGSGKQEVATTMAFVRLLRELVKDPEIGGRFVPIIPDEARTFGMDSMFPTQKIYNPHGQQYTSVDASLMLAYKESEQGQLLHEGINEAGSVGSFTAAGTSYATHGEPMIPVYVFYSMFGFQRTGDSIWAAADQMARGFLVGATAGRTTLTGEGLQHNDGHSLLLANTNPAVVAYDPAFSFEVAHIVRDGLRRMYGESGPDGTGENVMYYLTVYNEPYVQPAEPEDLDVDGLLKGLYRYLGTSREEGPQVRLLASGVALPWALQARDMLAEQWGVGAEVWSVTSWGELRRDGVEAEHHNLVHPDEAPRTPFVTKALSGSEAPVVAVSDWMRAVPDLVRQWVPAPLATLGTDGFGLSDTRPAVRRHFAVDAEAITVAALSTLAARGEVHRAVVTEAAATYRLDDPQAAGPQTSDSGNA</sequence>
<reference evidence="12 13" key="1">
    <citation type="submission" date="2020-04" db="EMBL/GenBank/DDBJ databases">
        <authorList>
            <person name="Klaysubun C."/>
            <person name="Duangmal K."/>
            <person name="Lipun K."/>
        </authorList>
    </citation>
    <scope>NUCLEOTIDE SEQUENCE [LARGE SCALE GENOMIC DNA]</scope>
    <source>
        <strain evidence="12 13">K10HN5</strain>
    </source>
</reference>
<dbReference type="Gene3D" id="3.40.50.920">
    <property type="match status" value="1"/>
</dbReference>
<dbReference type="CDD" id="cd02017">
    <property type="entry name" value="TPP_E1_EcPDC_like"/>
    <property type="match status" value="1"/>
</dbReference>
<evidence type="ECO:0000313" key="13">
    <source>
        <dbReference type="Proteomes" id="UP000820669"/>
    </source>
</evidence>
<dbReference type="InterPro" id="IPR055152">
    <property type="entry name" value="Transketolase-like_C_2"/>
</dbReference>
<evidence type="ECO:0000256" key="5">
    <source>
        <dbReference type="ARBA" id="ARBA00023052"/>
    </source>
</evidence>
<keyword evidence="5 8" id="KW-0786">Thiamine pyrophosphate</keyword>
<dbReference type="InterPro" id="IPR029061">
    <property type="entry name" value="THDP-binding"/>
</dbReference>
<evidence type="ECO:0000256" key="2">
    <source>
        <dbReference type="ARBA" id="ARBA00012281"/>
    </source>
</evidence>
<evidence type="ECO:0000256" key="1">
    <source>
        <dbReference type="ARBA" id="ARBA00001964"/>
    </source>
</evidence>
<evidence type="ECO:0000256" key="6">
    <source>
        <dbReference type="ARBA" id="ARBA00023317"/>
    </source>
</evidence>
<accession>A0ABX1S4R6</accession>
<dbReference type="PANTHER" id="PTHR43825:SF3">
    <property type="entry name" value="PYRUVATE DEHYDROGENASE E1 COMPONENT"/>
    <property type="match status" value="1"/>
</dbReference>
<dbReference type="NCBIfam" id="TIGR00759">
    <property type="entry name" value="aceE"/>
    <property type="match status" value="1"/>
</dbReference>
<evidence type="ECO:0000256" key="3">
    <source>
        <dbReference type="ARBA" id="ARBA00017172"/>
    </source>
</evidence>
<dbReference type="GO" id="GO:0004739">
    <property type="term" value="F:pyruvate dehydrogenase (acetyl-transferring) activity"/>
    <property type="evidence" value="ECO:0007669"/>
    <property type="project" value="UniProtKB-EC"/>
</dbReference>
<evidence type="ECO:0000259" key="10">
    <source>
        <dbReference type="Pfam" id="PF17831"/>
    </source>
</evidence>
<dbReference type="InterPro" id="IPR041621">
    <property type="entry name" value="PDH_E1_M"/>
</dbReference>
<dbReference type="EMBL" id="JAAXLA010000001">
    <property type="protein sequence ID" value="NMH95897.1"/>
    <property type="molecule type" value="Genomic_DNA"/>
</dbReference>
<dbReference type="PIRSF" id="PIRSF000156">
    <property type="entry name" value="Pyruvate_dh_E1"/>
    <property type="match status" value="1"/>
</dbReference>
<evidence type="ECO:0000256" key="4">
    <source>
        <dbReference type="ARBA" id="ARBA00023002"/>
    </source>
</evidence>
<dbReference type="Pfam" id="PF17831">
    <property type="entry name" value="PDH_E1_M"/>
    <property type="match status" value="1"/>
</dbReference>
<evidence type="ECO:0000256" key="8">
    <source>
        <dbReference type="PIRNR" id="PIRNR000156"/>
    </source>
</evidence>
<comment type="caution">
    <text evidence="12">The sequence shown here is derived from an EMBL/GenBank/DDBJ whole genome shotgun (WGS) entry which is preliminary data.</text>
</comment>